<dbReference type="InterPro" id="IPR015273">
    <property type="entry name" value="Cys-tRNA-synt_Ia_DALR"/>
</dbReference>
<protein>
    <recommendedName>
        <fullName evidence="13">Cysteine--tRNA ligase</fullName>
        <ecNumber evidence="13">6.1.1.16</ecNumber>
    </recommendedName>
    <alternativeName>
        <fullName evidence="13">Cysteinyl-tRNA synthetase</fullName>
        <shortName evidence="13">CysRS</shortName>
    </alternativeName>
</protein>
<evidence type="ECO:0000256" key="6">
    <source>
        <dbReference type="ARBA" id="ARBA00022723"/>
    </source>
</evidence>
<keyword evidence="10 13" id="KW-0648">Protein biosynthesis</keyword>
<comment type="subcellular location">
    <subcellularLocation>
        <location evidence="1 13">Cytoplasm</location>
    </subcellularLocation>
</comment>
<evidence type="ECO:0000313" key="16">
    <source>
        <dbReference type="Proteomes" id="UP001589788"/>
    </source>
</evidence>
<gene>
    <name evidence="13 15" type="primary">cysS</name>
    <name evidence="15" type="ORF">ACFFRE_02635</name>
</gene>
<feature type="binding site" evidence="13">
    <location>
        <position position="253"/>
    </location>
    <ligand>
        <name>Zn(2+)</name>
        <dbReference type="ChEBI" id="CHEBI:29105"/>
    </ligand>
</feature>
<dbReference type="Pfam" id="PF01406">
    <property type="entry name" value="tRNA-synt_1e"/>
    <property type="match status" value="1"/>
</dbReference>
<feature type="binding site" evidence="13">
    <location>
        <position position="249"/>
    </location>
    <ligand>
        <name>Zn(2+)</name>
        <dbReference type="ChEBI" id="CHEBI:29105"/>
    </ligand>
</feature>
<accession>A0ABV6C042</accession>
<dbReference type="HAMAP" id="MF_00041">
    <property type="entry name" value="Cys_tRNA_synth"/>
    <property type="match status" value="1"/>
</dbReference>
<comment type="caution">
    <text evidence="15">The sequence shown here is derived from an EMBL/GenBank/DDBJ whole genome shotgun (WGS) entry which is preliminary data.</text>
</comment>
<dbReference type="Gene3D" id="1.20.120.1910">
    <property type="entry name" value="Cysteine-tRNA ligase, C-terminal anti-codon recognition domain"/>
    <property type="match status" value="1"/>
</dbReference>
<dbReference type="EMBL" id="JBHLYQ010000014">
    <property type="protein sequence ID" value="MFC0081055.1"/>
    <property type="molecule type" value="Genomic_DNA"/>
</dbReference>
<dbReference type="InterPro" id="IPR032678">
    <property type="entry name" value="tRNA-synt_1_cat_dom"/>
</dbReference>
<comment type="cofactor">
    <cofactor evidence="13">
        <name>Zn(2+)</name>
        <dbReference type="ChEBI" id="CHEBI:29105"/>
    </cofactor>
    <text evidence="13">Binds 1 zinc ion per subunit.</text>
</comment>
<evidence type="ECO:0000256" key="12">
    <source>
        <dbReference type="ARBA" id="ARBA00047398"/>
    </source>
</evidence>
<evidence type="ECO:0000256" key="2">
    <source>
        <dbReference type="ARBA" id="ARBA00005594"/>
    </source>
</evidence>
<feature type="short sequence motif" description="'KMSKS' region" evidence="13">
    <location>
        <begin position="280"/>
        <end position="284"/>
    </location>
</feature>
<keyword evidence="16" id="KW-1185">Reference proteome</keyword>
<feature type="binding site" evidence="13">
    <location>
        <position position="224"/>
    </location>
    <ligand>
        <name>Zn(2+)</name>
        <dbReference type="ChEBI" id="CHEBI:29105"/>
    </ligand>
</feature>
<dbReference type="SUPFAM" id="SSF47323">
    <property type="entry name" value="Anticodon-binding domain of a subclass of class I aminoacyl-tRNA synthetases"/>
    <property type="match status" value="1"/>
</dbReference>
<evidence type="ECO:0000259" key="14">
    <source>
        <dbReference type="SMART" id="SM00840"/>
    </source>
</evidence>
<dbReference type="Pfam" id="PF09190">
    <property type="entry name" value="DALR_2"/>
    <property type="match status" value="1"/>
</dbReference>
<proteinExistence type="inferred from homology"/>
<evidence type="ECO:0000256" key="11">
    <source>
        <dbReference type="ARBA" id="ARBA00023146"/>
    </source>
</evidence>
<evidence type="ECO:0000256" key="4">
    <source>
        <dbReference type="ARBA" id="ARBA00022490"/>
    </source>
</evidence>
<dbReference type="CDD" id="cd00672">
    <property type="entry name" value="CysRS_core"/>
    <property type="match status" value="1"/>
</dbReference>
<comment type="similarity">
    <text evidence="2 13">Belongs to the class-I aminoacyl-tRNA synthetase family.</text>
</comment>
<feature type="binding site" evidence="13">
    <location>
        <position position="42"/>
    </location>
    <ligand>
        <name>Zn(2+)</name>
        <dbReference type="ChEBI" id="CHEBI:29105"/>
    </ligand>
</feature>
<evidence type="ECO:0000256" key="9">
    <source>
        <dbReference type="ARBA" id="ARBA00022840"/>
    </source>
</evidence>
<dbReference type="InterPro" id="IPR024909">
    <property type="entry name" value="Cys-tRNA/MSH_ligase"/>
</dbReference>
<keyword evidence="5 13" id="KW-0436">Ligase</keyword>
<evidence type="ECO:0000256" key="8">
    <source>
        <dbReference type="ARBA" id="ARBA00022833"/>
    </source>
</evidence>
<comment type="catalytic activity">
    <reaction evidence="12 13">
        <text>tRNA(Cys) + L-cysteine + ATP = L-cysteinyl-tRNA(Cys) + AMP + diphosphate</text>
        <dbReference type="Rhea" id="RHEA:17773"/>
        <dbReference type="Rhea" id="RHEA-COMP:9661"/>
        <dbReference type="Rhea" id="RHEA-COMP:9679"/>
        <dbReference type="ChEBI" id="CHEBI:30616"/>
        <dbReference type="ChEBI" id="CHEBI:33019"/>
        <dbReference type="ChEBI" id="CHEBI:35235"/>
        <dbReference type="ChEBI" id="CHEBI:78442"/>
        <dbReference type="ChEBI" id="CHEBI:78517"/>
        <dbReference type="ChEBI" id="CHEBI:456215"/>
        <dbReference type="EC" id="6.1.1.16"/>
    </reaction>
</comment>
<keyword evidence="11 13" id="KW-0030">Aminoacyl-tRNA synthetase</keyword>
<comment type="subunit">
    <text evidence="3 13">Monomer.</text>
</comment>
<keyword evidence="8 13" id="KW-0862">Zinc</keyword>
<keyword evidence="9 13" id="KW-0067">ATP-binding</keyword>
<evidence type="ECO:0000256" key="10">
    <source>
        <dbReference type="ARBA" id="ARBA00022917"/>
    </source>
</evidence>
<name>A0ABV6C042_9ACTN</name>
<feature type="binding site" evidence="13">
    <location>
        <position position="283"/>
    </location>
    <ligand>
        <name>ATP</name>
        <dbReference type="ChEBI" id="CHEBI:30616"/>
    </ligand>
</feature>
<dbReference type="Pfam" id="PF23493">
    <property type="entry name" value="CysS_C"/>
    <property type="match status" value="1"/>
</dbReference>
<dbReference type="PANTHER" id="PTHR10890">
    <property type="entry name" value="CYSTEINYL-TRNA SYNTHETASE"/>
    <property type="match status" value="1"/>
</dbReference>
<reference evidence="15 16" key="1">
    <citation type="submission" date="2024-09" db="EMBL/GenBank/DDBJ databases">
        <authorList>
            <person name="Sun Q."/>
            <person name="Mori K."/>
        </authorList>
    </citation>
    <scope>NUCLEOTIDE SEQUENCE [LARGE SCALE GENOMIC DNA]</scope>
    <source>
        <strain evidence="15 16">JCM 15389</strain>
    </source>
</reference>
<evidence type="ECO:0000313" key="15">
    <source>
        <dbReference type="EMBL" id="MFC0081055.1"/>
    </source>
</evidence>
<dbReference type="InterPro" id="IPR014729">
    <property type="entry name" value="Rossmann-like_a/b/a_fold"/>
</dbReference>
<keyword evidence="4 13" id="KW-0963">Cytoplasm</keyword>
<evidence type="ECO:0000256" key="7">
    <source>
        <dbReference type="ARBA" id="ARBA00022741"/>
    </source>
</evidence>
<dbReference type="SUPFAM" id="SSF52374">
    <property type="entry name" value="Nucleotidylyl transferase"/>
    <property type="match status" value="1"/>
</dbReference>
<feature type="domain" description="Cysteinyl-tRNA synthetase class Ia DALR" evidence="14">
    <location>
        <begin position="368"/>
        <end position="429"/>
    </location>
</feature>
<evidence type="ECO:0000256" key="5">
    <source>
        <dbReference type="ARBA" id="ARBA00022598"/>
    </source>
</evidence>
<dbReference type="Proteomes" id="UP001589788">
    <property type="component" value="Unassembled WGS sequence"/>
</dbReference>
<keyword evidence="7 13" id="KW-0547">Nucleotide-binding</keyword>
<dbReference type="PRINTS" id="PR00983">
    <property type="entry name" value="TRNASYNTHCYS"/>
</dbReference>
<feature type="short sequence motif" description="'HIGH' region" evidence="13">
    <location>
        <begin position="44"/>
        <end position="54"/>
    </location>
</feature>
<dbReference type="InterPro" id="IPR056411">
    <property type="entry name" value="CysS_C"/>
</dbReference>
<evidence type="ECO:0000256" key="13">
    <source>
        <dbReference type="HAMAP-Rule" id="MF_00041"/>
    </source>
</evidence>
<sequence length="484" mass="52500">MPGDPARPTSSSTLTLRLHDSATGQVRPLALRQAGEVSMYVCGPTVYDVPHLGHGRFTLVFDVLRRYLRFVGLRVRYVSNVTDVDDKILERARQEGCPATEVAARYEAVWWEAMAQLAVERPDEVPHATAWVPQMVALVEELVAKGAAYEAPDGVYLDVSRVPDYGLLALQPLASLRAGARVAGGEAKRHPFDFALWKKVPGTQDQVSWPSPFGPGRPGWHTECVVMSLGLLGEGFDLHGGGQDLRFPHHENERAQAVALGRAFARHWVHNGFVEVEGQKMSKSLGNFTSLPDLLAQADPRAYRLLVLRSHYRRPLEVTPATVGDAESGLARLDALARRFPEAVAAGAQVDRASEAIRAGVPAAALEGFCRAMDEDLDTPGALAGIFELVRQAHQAADAGQENEALGLARAVGCLAGALGLALGDHALGPGRTEPDEEAKALLAARDEARQARRFEEADRLRDELAARGWTVEDSPEGSRLRPR</sequence>
<dbReference type="InterPro" id="IPR015803">
    <property type="entry name" value="Cys-tRNA-ligase"/>
</dbReference>
<dbReference type="RefSeq" id="WP_248106928.1">
    <property type="nucleotide sequence ID" value="NZ_JAKHEX010000007.1"/>
</dbReference>
<evidence type="ECO:0000256" key="3">
    <source>
        <dbReference type="ARBA" id="ARBA00011245"/>
    </source>
</evidence>
<dbReference type="PANTHER" id="PTHR10890:SF3">
    <property type="entry name" value="CYSTEINE--TRNA LIGASE, CYTOPLASMIC"/>
    <property type="match status" value="1"/>
</dbReference>
<keyword evidence="6 13" id="KW-0479">Metal-binding</keyword>
<dbReference type="EC" id="6.1.1.16" evidence="13"/>
<dbReference type="Gene3D" id="3.40.50.620">
    <property type="entry name" value="HUPs"/>
    <property type="match status" value="1"/>
</dbReference>
<evidence type="ECO:0000256" key="1">
    <source>
        <dbReference type="ARBA" id="ARBA00004496"/>
    </source>
</evidence>
<organism evidence="15 16">
    <name type="scientific">Aciditerrimonas ferrireducens</name>
    <dbReference type="NCBI Taxonomy" id="667306"/>
    <lineage>
        <taxon>Bacteria</taxon>
        <taxon>Bacillati</taxon>
        <taxon>Actinomycetota</taxon>
        <taxon>Acidimicrobiia</taxon>
        <taxon>Acidimicrobiales</taxon>
        <taxon>Acidimicrobiaceae</taxon>
        <taxon>Aciditerrimonas</taxon>
    </lineage>
</organism>
<dbReference type="InterPro" id="IPR009080">
    <property type="entry name" value="tRNAsynth_Ia_anticodon-bd"/>
</dbReference>
<dbReference type="NCBIfam" id="TIGR00435">
    <property type="entry name" value="cysS"/>
    <property type="match status" value="1"/>
</dbReference>
<dbReference type="SMART" id="SM00840">
    <property type="entry name" value="DALR_2"/>
    <property type="match status" value="1"/>
</dbReference>
<dbReference type="GO" id="GO:0004817">
    <property type="term" value="F:cysteine-tRNA ligase activity"/>
    <property type="evidence" value="ECO:0007669"/>
    <property type="project" value="UniProtKB-EC"/>
</dbReference>